<accession>A0A5N5EKM0</accession>
<dbReference type="AlphaFoldDB" id="A0A5N5EKM0"/>
<comment type="caution">
    <text evidence="2">The sequence shown here is derived from an EMBL/GenBank/DDBJ whole genome shotgun (WGS) entry which is preliminary data.</text>
</comment>
<evidence type="ECO:0000256" key="1">
    <source>
        <dbReference type="SAM" id="MobiDB-lite"/>
    </source>
</evidence>
<dbReference type="InterPro" id="IPR012337">
    <property type="entry name" value="RNaseH-like_sf"/>
</dbReference>
<feature type="compositionally biased region" description="Basic residues" evidence="1">
    <location>
        <begin position="1"/>
        <end position="12"/>
    </location>
</feature>
<name>A0A5N5EKM0_9ACTN</name>
<dbReference type="RefSeq" id="WP_151510975.1">
    <property type="nucleotide sequence ID" value="NZ_VYUA01000013.1"/>
</dbReference>
<keyword evidence="3" id="KW-1185">Reference proteome</keyword>
<evidence type="ECO:0000313" key="3">
    <source>
        <dbReference type="Proteomes" id="UP000326907"/>
    </source>
</evidence>
<reference evidence="2 3" key="1">
    <citation type="submission" date="2019-09" db="EMBL/GenBank/DDBJ databases">
        <authorList>
            <person name="Liu P."/>
        </authorList>
    </citation>
    <scope>NUCLEOTIDE SEQUENCE [LARGE SCALE GENOMIC DNA]</scope>
    <source>
        <strain evidence="2 3">TRM68085</strain>
    </source>
</reference>
<dbReference type="EMBL" id="VYUA01000013">
    <property type="protein sequence ID" value="KAB2591375.1"/>
    <property type="molecule type" value="Genomic_DNA"/>
</dbReference>
<protein>
    <submittedName>
        <fullName evidence="2">Uncharacterized protein</fullName>
    </submittedName>
</protein>
<feature type="region of interest" description="Disordered" evidence="1">
    <location>
        <begin position="1"/>
        <end position="31"/>
    </location>
</feature>
<dbReference type="Proteomes" id="UP000326907">
    <property type="component" value="Unassembled WGS sequence"/>
</dbReference>
<gene>
    <name evidence="2" type="ORF">F5983_16375</name>
</gene>
<feature type="compositionally biased region" description="Polar residues" evidence="1">
    <location>
        <begin position="586"/>
        <end position="605"/>
    </location>
</feature>
<feature type="region of interest" description="Disordered" evidence="1">
    <location>
        <begin position="585"/>
        <end position="605"/>
    </location>
</feature>
<proteinExistence type="predicted"/>
<evidence type="ECO:0000313" key="2">
    <source>
        <dbReference type="EMBL" id="KAB2591375.1"/>
    </source>
</evidence>
<dbReference type="SUPFAM" id="SSF53098">
    <property type="entry name" value="Ribonuclease H-like"/>
    <property type="match status" value="1"/>
</dbReference>
<organism evidence="2 3">
    <name type="scientific">Streptomyces arboris</name>
    <dbReference type="NCBI Taxonomy" id="2600619"/>
    <lineage>
        <taxon>Bacteria</taxon>
        <taxon>Bacillati</taxon>
        <taxon>Actinomycetota</taxon>
        <taxon>Actinomycetes</taxon>
        <taxon>Kitasatosporales</taxon>
        <taxon>Streptomycetaceae</taxon>
        <taxon>Streptomyces</taxon>
    </lineage>
</organism>
<sequence>MPKKRKKPRKASGARQKYGASDSRPSAITLGGPAWPSRGWAFRRLIEAAQESGEPFPVLNPQRPEGYSSEFAPVPDAPRAPMQPGWYLRTDLAVPIYIWVYPVEDLADGPDEMDLRRRGYALYRAHSVNTLGRGDTSHATPEELATWIPIIAPDPDIVAVDRHGELPPVYRTEVTGPLPDSMPHTVAVLDVDYARVGGQNLPEKWDVDVVGVLVVERTTHGVPVGHGQWVQTAFHTLRDDALDELPAILASADVILGHNLLDGDYRCLRTYADRLDLAPLIAKSVDTLYAARQVLSGGFRRPTGLDLTSLARAHGLRGRVKQQSRTQAHSGIKNIADAEERYFYQSIADDCELTLELWLNIIKGRCLKLTSKQADAPTEHILDEQALSWFLKPALSYDEYRALLARQGTVYRLEGLAREESVARLHRGIDEQLRTGSVRSNHRGRSFAQRCTAPASGGGQCPALVYDGRLYCRDHQRKRLCRGNPALQDACELLVQGEDAHCRWHRMTALYVHEGARLCADFSLRLPLPGWDEESDWGFDTGTMSFFARLYRNGTDYHQPPTIWLTGASPDLYNTPALRDAIAEATSRSPREVTSASTSDRATDN</sequence>